<gene>
    <name evidence="2" type="ORF">BSAL_69915</name>
</gene>
<dbReference type="Proteomes" id="UP000051952">
    <property type="component" value="Unassembled WGS sequence"/>
</dbReference>
<feature type="compositionally biased region" description="Basic residues" evidence="1">
    <location>
        <begin position="69"/>
        <end position="90"/>
    </location>
</feature>
<sequence length="329" mass="35392">MRRRKAKMNAKRPSDFAKRRETKLLEAGRELSWGMSQAEAEAGERAVLNSSDEEVLKAASSSDDDWKKENKKKKKKSSRTKRTKSLRKKTSPPNRSTNKAGEDETSSNNGSDEEGSSSSSSYNDDDEDDDTGSDFSEEEVAGRLSDATSESEDERKATKRLRQEAREEAARGRKGIVMGNVAGGGGRKGSAQTLEHKVTLVRSAATIDWDQRMKAALARAQQIIHHETGAGAAVGPAGGAAVQMLLASLKKPSRKRPRRPVLNGEAPGTGDHLGNSTTIGSVRASEGDVPSIYRSSRAFLDSTHSAESSDGSLVVITFPSGQLPPMFSS</sequence>
<keyword evidence="3" id="KW-1185">Reference proteome</keyword>
<feature type="compositionally biased region" description="Acidic residues" evidence="1">
    <location>
        <begin position="123"/>
        <end position="139"/>
    </location>
</feature>
<feature type="compositionally biased region" description="Basic and acidic residues" evidence="1">
    <location>
        <begin position="12"/>
        <end position="29"/>
    </location>
</feature>
<protein>
    <submittedName>
        <fullName evidence="2">Uncharacterized protein</fullName>
    </submittedName>
</protein>
<evidence type="ECO:0000313" key="3">
    <source>
        <dbReference type="Proteomes" id="UP000051952"/>
    </source>
</evidence>
<evidence type="ECO:0000256" key="1">
    <source>
        <dbReference type="SAM" id="MobiDB-lite"/>
    </source>
</evidence>
<accession>A0A0S4IX70</accession>
<feature type="region of interest" description="Disordered" evidence="1">
    <location>
        <begin position="249"/>
        <end position="284"/>
    </location>
</feature>
<reference evidence="3" key="1">
    <citation type="submission" date="2015-09" db="EMBL/GenBank/DDBJ databases">
        <authorList>
            <consortium name="Pathogen Informatics"/>
        </authorList>
    </citation>
    <scope>NUCLEOTIDE SEQUENCE [LARGE SCALE GENOMIC DNA]</scope>
    <source>
        <strain evidence="3">Lake Konstanz</strain>
    </source>
</reference>
<dbReference type="VEuPathDB" id="TriTrypDB:BSAL_69915"/>
<feature type="region of interest" description="Disordered" evidence="1">
    <location>
        <begin position="1"/>
        <end position="190"/>
    </location>
</feature>
<dbReference type="EMBL" id="CYKH01000501">
    <property type="protein sequence ID" value="CUG02788.1"/>
    <property type="molecule type" value="Genomic_DNA"/>
</dbReference>
<organism evidence="2 3">
    <name type="scientific">Bodo saltans</name>
    <name type="common">Flagellated protozoan</name>
    <dbReference type="NCBI Taxonomy" id="75058"/>
    <lineage>
        <taxon>Eukaryota</taxon>
        <taxon>Discoba</taxon>
        <taxon>Euglenozoa</taxon>
        <taxon>Kinetoplastea</taxon>
        <taxon>Metakinetoplastina</taxon>
        <taxon>Eubodonida</taxon>
        <taxon>Bodonidae</taxon>
        <taxon>Bodo</taxon>
    </lineage>
</organism>
<dbReference type="AlphaFoldDB" id="A0A0S4IX70"/>
<feature type="compositionally biased region" description="Basic residues" evidence="1">
    <location>
        <begin position="1"/>
        <end position="10"/>
    </location>
</feature>
<evidence type="ECO:0000313" key="2">
    <source>
        <dbReference type="EMBL" id="CUG02788.1"/>
    </source>
</evidence>
<feature type="compositionally biased region" description="Low complexity" evidence="1">
    <location>
        <begin position="106"/>
        <end position="122"/>
    </location>
</feature>
<feature type="compositionally biased region" description="Basic and acidic residues" evidence="1">
    <location>
        <begin position="153"/>
        <end position="171"/>
    </location>
</feature>
<proteinExistence type="predicted"/>
<name>A0A0S4IX70_BODSA</name>